<proteinExistence type="inferred from homology"/>
<dbReference type="PROSITE" id="PS51194">
    <property type="entry name" value="HELICASE_CTER"/>
    <property type="match status" value="1"/>
</dbReference>
<dbReference type="InterPro" id="IPR049730">
    <property type="entry name" value="SNF2/RAD54-like_C"/>
</dbReference>
<feature type="compositionally biased region" description="Polar residues" evidence="9">
    <location>
        <begin position="926"/>
        <end position="939"/>
    </location>
</feature>
<dbReference type="AlphaFoldDB" id="A0A6S7JWG4"/>
<feature type="compositionally biased region" description="Acidic residues" evidence="9">
    <location>
        <begin position="1"/>
        <end position="22"/>
    </location>
</feature>
<feature type="region of interest" description="Disordered" evidence="9">
    <location>
        <begin position="159"/>
        <end position="190"/>
    </location>
</feature>
<dbReference type="InterPro" id="IPR001650">
    <property type="entry name" value="Helicase_C-like"/>
</dbReference>
<gene>
    <name evidence="10" type="ORF">PACLA_8A020114</name>
</gene>
<comment type="similarity">
    <text evidence="2">Belongs to the SNF2/RAD54 helicase family.</text>
</comment>
<dbReference type="PANTHER" id="PTHR45797:SF1">
    <property type="entry name" value="HELICASE ARIP4"/>
    <property type="match status" value="1"/>
</dbReference>
<name>A0A6S7JWG4_PARCT</name>
<evidence type="ECO:0000313" key="11">
    <source>
        <dbReference type="Proteomes" id="UP001152795"/>
    </source>
</evidence>
<dbReference type="GO" id="GO:0016887">
    <property type="term" value="F:ATP hydrolysis activity"/>
    <property type="evidence" value="ECO:0007669"/>
    <property type="project" value="InterPro"/>
</dbReference>
<evidence type="ECO:0000256" key="7">
    <source>
        <dbReference type="ARBA" id="ARBA00023125"/>
    </source>
</evidence>
<feature type="compositionally biased region" description="Acidic residues" evidence="9">
    <location>
        <begin position="160"/>
        <end position="177"/>
    </location>
</feature>
<evidence type="ECO:0000256" key="1">
    <source>
        <dbReference type="ARBA" id="ARBA00004123"/>
    </source>
</evidence>
<dbReference type="Proteomes" id="UP001152795">
    <property type="component" value="Unassembled WGS sequence"/>
</dbReference>
<evidence type="ECO:0000256" key="6">
    <source>
        <dbReference type="ARBA" id="ARBA00022840"/>
    </source>
</evidence>
<dbReference type="CDD" id="cd18793">
    <property type="entry name" value="SF2_C_SNF"/>
    <property type="match status" value="1"/>
</dbReference>
<evidence type="ECO:0000256" key="8">
    <source>
        <dbReference type="ARBA" id="ARBA00023242"/>
    </source>
</evidence>
<dbReference type="InterPro" id="IPR000330">
    <property type="entry name" value="SNF2_N"/>
</dbReference>
<dbReference type="InterPro" id="IPR014001">
    <property type="entry name" value="Helicase_ATP-bd"/>
</dbReference>
<comment type="subcellular location">
    <subcellularLocation>
        <location evidence="1">Nucleus</location>
    </subcellularLocation>
</comment>
<feature type="non-terminal residue" evidence="10">
    <location>
        <position position="1"/>
    </location>
</feature>
<comment type="caution">
    <text evidence="10">The sequence shown here is derived from an EMBL/GenBank/DDBJ whole genome shotgun (WGS) entry which is preliminary data.</text>
</comment>
<keyword evidence="7" id="KW-0238">DNA-binding</keyword>
<dbReference type="OrthoDB" id="2020972at2759"/>
<evidence type="ECO:0000256" key="4">
    <source>
        <dbReference type="ARBA" id="ARBA00022801"/>
    </source>
</evidence>
<dbReference type="SMART" id="SM00487">
    <property type="entry name" value="DEXDc"/>
    <property type="match status" value="1"/>
</dbReference>
<feature type="compositionally biased region" description="Polar residues" evidence="9">
    <location>
        <begin position="180"/>
        <end position="190"/>
    </location>
</feature>
<keyword evidence="8" id="KW-0539">Nucleus</keyword>
<evidence type="ECO:0000256" key="9">
    <source>
        <dbReference type="SAM" id="MobiDB-lite"/>
    </source>
</evidence>
<dbReference type="SMART" id="SM00490">
    <property type="entry name" value="HELICc"/>
    <property type="match status" value="1"/>
</dbReference>
<protein>
    <submittedName>
        <fullName evidence="10">Helicase ARIP4-like isoform X1</fullName>
    </submittedName>
</protein>
<dbReference type="GO" id="GO:0005524">
    <property type="term" value="F:ATP binding"/>
    <property type="evidence" value="ECO:0007669"/>
    <property type="project" value="UniProtKB-KW"/>
</dbReference>
<sequence>MEEDNLSDESGNMDDSDDDYEEPVASTSQDSIPHNFAQNDDIPQRKKKRKRKEGRKRIRKILSQQQLDSETLSAQKEEQERLRRLELQKSLNTVPTARITPPLNSPNLDTVKVPDKPVLVNIPSQVTDKVIMIIDDSDDDCDIVEMSPRPVSGCVIISDSESEESNEEDNEADEEPENSGSHTNDDVNQPDAQGRVLVNVNHPPSEPDIFLASHLCTLVKPHQIGGIRFLYDNLVESLSRYQASPGFGCILAHSMGLGKTLQLICFIDVFLQFTKATKVLCIVPMNTIQNWFNEFNMWLPEASEAGETSEGLTEEGQEKQGRTFQVLLLSESVKTTVARSALVAKWEKQGGVLLMGYEMYRILAMYTPSLVNNAKLTGSKRKRTNPNTTEVIDLDEEEKNMDLLLEIQKSLCKPGPDLVVCDEGHRIKNNQANISQALKKIHTRRRVVLTGYPLQNNLMEYWCMVDFVRPNFLGTKHEFSNMFERPIVNGQCVDSTASDIKLMRFRAHVLHSLLEGFVQRRSEAILTKTLPQKEEYVIHVKMTSIQMSLYKSYVSSVKNYVGYINPIKAFGICIKIWNHPDILKSYLDSRKEANRNDSPLTVCDPDLDIGVTLSKKTKEPKNDVRLQPGSSSEPTLIPPDLKAMANSSDWVGDLMDNYEAGVLQHGAKMVLLMEIIEKSVQLGDKMLVFSQSLSTLSIIEDFLRKRVVPPWPSQLIFQPVHWERNKNYYRLDGGTSSQEREKLITAFNSKTNKSVFLFLLSTRACSLGVNLIGANRVVIFDASWNPCHDAQAVCRIYRYGQTKRCFIYRLVSHGTFEKRMYERQVTKEGMSDRVIDELNPEANLTKQEVMHLFKEGSDEEDDALVISSDAFPDVVLNHVCRTCQKSIFEIPFKHKLQSSHKPKNILTKAEKREAKKGYEREKRARNSANKYNSSSTTCSPLVREQIRKDITNRPIGHVKPIQNIQASSSSLVRPPLSLPAPLQPPVNPFRSNLPSMALMAGMTFPPLLNN</sequence>
<dbReference type="Pfam" id="PF00271">
    <property type="entry name" value="Helicase_C"/>
    <property type="match status" value="1"/>
</dbReference>
<dbReference type="SUPFAM" id="SSF52540">
    <property type="entry name" value="P-loop containing nucleoside triphosphate hydrolases"/>
    <property type="match status" value="2"/>
</dbReference>
<dbReference type="InterPro" id="IPR027417">
    <property type="entry name" value="P-loop_NTPase"/>
</dbReference>
<evidence type="ECO:0000256" key="3">
    <source>
        <dbReference type="ARBA" id="ARBA00022741"/>
    </source>
</evidence>
<feature type="compositionally biased region" description="Polar residues" evidence="9">
    <location>
        <begin position="25"/>
        <end position="38"/>
    </location>
</feature>
<dbReference type="PROSITE" id="PS51192">
    <property type="entry name" value="HELICASE_ATP_BIND_1"/>
    <property type="match status" value="1"/>
</dbReference>
<evidence type="ECO:0000256" key="2">
    <source>
        <dbReference type="ARBA" id="ARBA00007025"/>
    </source>
</evidence>
<evidence type="ECO:0000313" key="10">
    <source>
        <dbReference type="EMBL" id="CAB4033580.1"/>
    </source>
</evidence>
<feature type="compositionally biased region" description="Basic residues" evidence="9">
    <location>
        <begin position="45"/>
        <end position="60"/>
    </location>
</feature>
<dbReference type="Pfam" id="PF00176">
    <property type="entry name" value="SNF2-rel_dom"/>
    <property type="match status" value="1"/>
</dbReference>
<dbReference type="Gene3D" id="3.40.50.10810">
    <property type="entry name" value="Tandem AAA-ATPase domain"/>
    <property type="match status" value="1"/>
</dbReference>
<keyword evidence="11" id="KW-1185">Reference proteome</keyword>
<organism evidence="10 11">
    <name type="scientific">Paramuricea clavata</name>
    <name type="common">Red gorgonian</name>
    <name type="synonym">Violescent sea-whip</name>
    <dbReference type="NCBI Taxonomy" id="317549"/>
    <lineage>
        <taxon>Eukaryota</taxon>
        <taxon>Metazoa</taxon>
        <taxon>Cnidaria</taxon>
        <taxon>Anthozoa</taxon>
        <taxon>Octocorallia</taxon>
        <taxon>Malacalcyonacea</taxon>
        <taxon>Plexauridae</taxon>
        <taxon>Paramuricea</taxon>
    </lineage>
</organism>
<dbReference type="GO" id="GO:0004386">
    <property type="term" value="F:helicase activity"/>
    <property type="evidence" value="ECO:0007669"/>
    <property type="project" value="UniProtKB-KW"/>
</dbReference>
<dbReference type="GO" id="GO:0003677">
    <property type="term" value="F:DNA binding"/>
    <property type="evidence" value="ECO:0007669"/>
    <property type="project" value="UniProtKB-KW"/>
</dbReference>
<feature type="region of interest" description="Disordered" evidence="9">
    <location>
        <begin position="1"/>
        <end position="63"/>
    </location>
</feature>
<dbReference type="InterPro" id="IPR044574">
    <property type="entry name" value="ARIP4-like"/>
</dbReference>
<feature type="compositionally biased region" description="Basic and acidic residues" evidence="9">
    <location>
        <begin position="908"/>
        <end position="924"/>
    </location>
</feature>
<dbReference type="PANTHER" id="PTHR45797">
    <property type="entry name" value="RAD54-LIKE"/>
    <property type="match status" value="1"/>
</dbReference>
<dbReference type="GO" id="GO:0005634">
    <property type="term" value="C:nucleus"/>
    <property type="evidence" value="ECO:0007669"/>
    <property type="project" value="UniProtKB-SubCell"/>
</dbReference>
<keyword evidence="4" id="KW-0378">Hydrolase</keyword>
<evidence type="ECO:0000256" key="5">
    <source>
        <dbReference type="ARBA" id="ARBA00022806"/>
    </source>
</evidence>
<dbReference type="EMBL" id="CACRXK020019377">
    <property type="protein sequence ID" value="CAB4033580.1"/>
    <property type="molecule type" value="Genomic_DNA"/>
</dbReference>
<dbReference type="Gene3D" id="3.40.50.300">
    <property type="entry name" value="P-loop containing nucleotide triphosphate hydrolases"/>
    <property type="match status" value="1"/>
</dbReference>
<keyword evidence="5 10" id="KW-0347">Helicase</keyword>
<reference evidence="10" key="1">
    <citation type="submission" date="2020-04" db="EMBL/GenBank/DDBJ databases">
        <authorList>
            <person name="Alioto T."/>
            <person name="Alioto T."/>
            <person name="Gomez Garrido J."/>
        </authorList>
    </citation>
    <scope>NUCLEOTIDE SEQUENCE</scope>
    <source>
        <strain evidence="10">A484AB</strain>
    </source>
</reference>
<keyword evidence="6" id="KW-0067">ATP-binding</keyword>
<accession>A0A6S7JWG4</accession>
<dbReference type="InterPro" id="IPR038718">
    <property type="entry name" value="SNF2-like_sf"/>
</dbReference>
<keyword evidence="3" id="KW-0547">Nucleotide-binding</keyword>
<feature type="region of interest" description="Disordered" evidence="9">
    <location>
        <begin position="899"/>
        <end position="939"/>
    </location>
</feature>